<accession>A0A383VSY5</accession>
<proteinExistence type="predicted"/>
<feature type="coiled-coil region" evidence="1">
    <location>
        <begin position="217"/>
        <end position="254"/>
    </location>
</feature>
<dbReference type="EMBL" id="FNXT01000848">
    <property type="protein sequence ID" value="SZX68291.1"/>
    <property type="molecule type" value="Genomic_DNA"/>
</dbReference>
<reference evidence="2 3" key="1">
    <citation type="submission" date="2016-10" db="EMBL/GenBank/DDBJ databases">
        <authorList>
            <person name="Cai Z."/>
        </authorList>
    </citation>
    <scope>NUCLEOTIDE SEQUENCE [LARGE SCALE GENOMIC DNA]</scope>
</reference>
<evidence type="ECO:0000313" key="2">
    <source>
        <dbReference type="EMBL" id="SZX68291.1"/>
    </source>
</evidence>
<name>A0A383VSY5_TETOB</name>
<keyword evidence="3" id="KW-1185">Reference proteome</keyword>
<protein>
    <submittedName>
        <fullName evidence="2">Uncharacterized protein</fullName>
    </submittedName>
</protein>
<keyword evidence="1" id="KW-0175">Coiled coil</keyword>
<sequence length="604" mass="63705">MMERFTDAERKQLAFSVLIAGASVLSSAQVQQQGIPAAACRPGSVQEGLGCGQLDLGSCSRTGTPASLQAASMREAGHAYYAYKCIGHCPAQSHAQQGGCHGQRVQGTMPAALEDSTSPLSSNSFALVGGVLTPCGAEAVSAARVGCKRSYDAVEQQQQQYQQVLLSQQQQQARAHQQQQRGVPLAHQQHAAAQLMASQQQQQLARQQQAVLLIKQRQATQQQQAQLQKQAAAQQQQYQRASQLQQQLAAQQQQQHQQMQTLLAAGQQLASVPQAASAAVLGSVAKAAAAAGAASRAYEAASCAAHQQQQQLLLMPQGSGTSTSSGFSSTTAPAAASTSAFGAAAAANTIWQQLVQAQDHKCQLSAVPAAHNSLRVQQPAPLLGSASSLTTSSSSTSSSAGVFASYLQQQQQQHAAAKRRLQQQPPTKRAATQAAVAALLGHNCRQQHQLAATAGSSNSLQTLALLSPAASAPGPRRALAEVGANRLLAWAGQILGCQLQDAYHLAVHIFKRTAGRLDDMLLISLGATLPVDSVTMLVSLWLATKLEGHRRQVAGCSKLAGALALLPWAVTAIELHMMQLMDWQPYAGWALREQERSCTVTEVY</sequence>
<dbReference type="Proteomes" id="UP000256970">
    <property type="component" value="Unassembled WGS sequence"/>
</dbReference>
<evidence type="ECO:0000256" key="1">
    <source>
        <dbReference type="SAM" id="Coils"/>
    </source>
</evidence>
<gene>
    <name evidence="2" type="ORF">BQ4739_LOCUS8653</name>
</gene>
<dbReference type="AlphaFoldDB" id="A0A383VSY5"/>
<organism evidence="2 3">
    <name type="scientific">Tetradesmus obliquus</name>
    <name type="common">Green alga</name>
    <name type="synonym">Acutodesmus obliquus</name>
    <dbReference type="NCBI Taxonomy" id="3088"/>
    <lineage>
        <taxon>Eukaryota</taxon>
        <taxon>Viridiplantae</taxon>
        <taxon>Chlorophyta</taxon>
        <taxon>core chlorophytes</taxon>
        <taxon>Chlorophyceae</taxon>
        <taxon>CS clade</taxon>
        <taxon>Sphaeropleales</taxon>
        <taxon>Scenedesmaceae</taxon>
        <taxon>Tetradesmus</taxon>
    </lineage>
</organism>
<evidence type="ECO:0000313" key="3">
    <source>
        <dbReference type="Proteomes" id="UP000256970"/>
    </source>
</evidence>